<evidence type="ECO:0000256" key="1">
    <source>
        <dbReference type="SAM" id="MobiDB-lite"/>
    </source>
</evidence>
<dbReference type="AlphaFoldDB" id="A0A225WWT9"/>
<name>A0A225WWT9_9STRA</name>
<reference evidence="4" key="1">
    <citation type="submission" date="2017-03" db="EMBL/GenBank/DDBJ databases">
        <title>Phytopthora megakarya and P. palmivora, two closely related causual agents of cacao black pod achieved similar genome size and gene model numbers by different mechanisms.</title>
        <authorList>
            <person name="Ali S."/>
            <person name="Shao J."/>
            <person name="Larry D.J."/>
            <person name="Kronmiller B."/>
            <person name="Shen D."/>
            <person name="Strem M.D."/>
            <person name="Melnick R.L."/>
            <person name="Guiltinan M.J."/>
            <person name="Tyler B.M."/>
            <person name="Meinhardt L.W."/>
            <person name="Bailey B.A."/>
        </authorList>
    </citation>
    <scope>NUCLEOTIDE SEQUENCE [LARGE SCALE GENOMIC DNA]</scope>
    <source>
        <strain evidence="4">zdho120</strain>
    </source>
</reference>
<feature type="region of interest" description="Disordered" evidence="1">
    <location>
        <begin position="1"/>
        <end position="20"/>
    </location>
</feature>
<proteinExistence type="predicted"/>
<dbReference type="OrthoDB" id="112514at2759"/>
<comment type="caution">
    <text evidence="3">The sequence shown here is derived from an EMBL/GenBank/DDBJ whole genome shotgun (WGS) entry which is preliminary data.</text>
</comment>
<sequence>MAPTTRKNEHDVPQAEGGRQAALEAEIAEMRAEIFALRSRDQGQPSSSTETKPRVPTGIPKFKGKCDEDVRRWIFHVETLCRIHGHDASNDNTTLPAIAGTAMDEPASVWLLLCASRTSADEQSWGRFTNDAFTHFETSNHQAVLRQKLRQLHQFGDIEEYNGKYSSLTFRVENMSEVDQVSYYCDGLKPASQAYVKLRNPTTLSEAMDQAVKLEESHCGGYHFGYTFEANREISILDRPLRDQLLRAQALRDQPSRNPTIGTYNKKVFHKRSYKP</sequence>
<dbReference type="InterPro" id="IPR045358">
    <property type="entry name" value="Ty3_capsid"/>
</dbReference>
<feature type="compositionally biased region" description="Basic and acidic residues" evidence="1">
    <location>
        <begin position="1"/>
        <end position="13"/>
    </location>
</feature>
<evidence type="ECO:0000259" key="2">
    <source>
        <dbReference type="Pfam" id="PF19259"/>
    </source>
</evidence>
<feature type="region of interest" description="Disordered" evidence="1">
    <location>
        <begin position="36"/>
        <end position="60"/>
    </location>
</feature>
<dbReference type="Pfam" id="PF19259">
    <property type="entry name" value="Ty3_capsid"/>
    <property type="match status" value="1"/>
</dbReference>
<dbReference type="Proteomes" id="UP000198211">
    <property type="component" value="Unassembled WGS sequence"/>
</dbReference>
<evidence type="ECO:0000313" key="3">
    <source>
        <dbReference type="EMBL" id="OWZ22214.1"/>
    </source>
</evidence>
<feature type="domain" description="Ty3 transposon capsid-like protein" evidence="2">
    <location>
        <begin position="50"/>
        <end position="213"/>
    </location>
</feature>
<accession>A0A225WWT9</accession>
<organism evidence="3 4">
    <name type="scientific">Phytophthora megakarya</name>
    <dbReference type="NCBI Taxonomy" id="4795"/>
    <lineage>
        <taxon>Eukaryota</taxon>
        <taxon>Sar</taxon>
        <taxon>Stramenopiles</taxon>
        <taxon>Oomycota</taxon>
        <taxon>Peronosporomycetes</taxon>
        <taxon>Peronosporales</taxon>
        <taxon>Peronosporaceae</taxon>
        <taxon>Phytophthora</taxon>
    </lineage>
</organism>
<protein>
    <recommendedName>
        <fullName evidence="2">Ty3 transposon capsid-like protein domain-containing protein</fullName>
    </recommendedName>
</protein>
<keyword evidence="4" id="KW-1185">Reference proteome</keyword>
<evidence type="ECO:0000313" key="4">
    <source>
        <dbReference type="Proteomes" id="UP000198211"/>
    </source>
</evidence>
<dbReference type="EMBL" id="NBNE01000153">
    <property type="protein sequence ID" value="OWZ22214.1"/>
    <property type="molecule type" value="Genomic_DNA"/>
</dbReference>
<gene>
    <name evidence="3" type="ORF">PHMEG_0003104</name>
</gene>